<feature type="region of interest" description="Disordered" evidence="1">
    <location>
        <begin position="1"/>
        <end position="68"/>
    </location>
</feature>
<proteinExistence type="predicted"/>
<name>A0A7S1NTW1_9EUGL</name>
<sequence length="145" mass="16803">MARTQANQPGKVRRPPKAPKPAPKKAPKPAPKPAKKKPRSRKEFQAEQLRRWSDRSAGLKEAQKVKKRAKRAELVRVGTSIQHWEFVVHTANSRNLYKWLIERGVFEHPGACDHCLEPYEEPECRPHEELQVRVQLEYRCAQVQG</sequence>
<feature type="compositionally biased region" description="Basic residues" evidence="1">
    <location>
        <begin position="11"/>
        <end position="40"/>
    </location>
</feature>
<dbReference type="AlphaFoldDB" id="A0A7S1NTW1"/>
<accession>A0A7S1NTW1</accession>
<gene>
    <name evidence="2" type="ORF">EGYM00392_LOCUS51930</name>
</gene>
<dbReference type="EMBL" id="HBGA01141627">
    <property type="protein sequence ID" value="CAD9040761.1"/>
    <property type="molecule type" value="Transcribed_RNA"/>
</dbReference>
<feature type="compositionally biased region" description="Basic and acidic residues" evidence="1">
    <location>
        <begin position="41"/>
        <end position="64"/>
    </location>
</feature>
<organism evidence="2">
    <name type="scientific">Eutreptiella gymnastica</name>
    <dbReference type="NCBI Taxonomy" id="73025"/>
    <lineage>
        <taxon>Eukaryota</taxon>
        <taxon>Discoba</taxon>
        <taxon>Euglenozoa</taxon>
        <taxon>Euglenida</taxon>
        <taxon>Spirocuta</taxon>
        <taxon>Euglenophyceae</taxon>
        <taxon>Eutreptiales</taxon>
        <taxon>Eutreptiaceae</taxon>
        <taxon>Eutreptiella</taxon>
    </lineage>
</organism>
<protein>
    <submittedName>
        <fullName evidence="2">Uncharacterized protein</fullName>
    </submittedName>
</protein>
<reference evidence="2" key="1">
    <citation type="submission" date="2021-01" db="EMBL/GenBank/DDBJ databases">
        <authorList>
            <person name="Corre E."/>
            <person name="Pelletier E."/>
            <person name="Niang G."/>
            <person name="Scheremetjew M."/>
            <person name="Finn R."/>
            <person name="Kale V."/>
            <person name="Holt S."/>
            <person name="Cochrane G."/>
            <person name="Meng A."/>
            <person name="Brown T."/>
            <person name="Cohen L."/>
        </authorList>
    </citation>
    <scope>NUCLEOTIDE SEQUENCE</scope>
    <source>
        <strain evidence="2">NIES-381</strain>
    </source>
</reference>
<evidence type="ECO:0000313" key="2">
    <source>
        <dbReference type="EMBL" id="CAD9040761.1"/>
    </source>
</evidence>
<evidence type="ECO:0000256" key="1">
    <source>
        <dbReference type="SAM" id="MobiDB-lite"/>
    </source>
</evidence>